<evidence type="ECO:0000256" key="3">
    <source>
        <dbReference type="ARBA" id="ARBA00022741"/>
    </source>
</evidence>
<proteinExistence type="inferred from homology"/>
<dbReference type="GO" id="GO:0005524">
    <property type="term" value="F:ATP binding"/>
    <property type="evidence" value="ECO:0007669"/>
    <property type="project" value="UniProtKB-KW"/>
</dbReference>
<evidence type="ECO:0000256" key="1">
    <source>
        <dbReference type="ARBA" id="ARBA00004123"/>
    </source>
</evidence>
<dbReference type="InterPro" id="IPR047854">
    <property type="entry name" value="RFC_lid"/>
</dbReference>
<dbReference type="SUPFAM" id="SSF52540">
    <property type="entry name" value="P-loop containing nucleoside triphosphate hydrolases"/>
    <property type="match status" value="1"/>
</dbReference>
<evidence type="ECO:0000313" key="10">
    <source>
        <dbReference type="EMBL" id="ORY53762.1"/>
    </source>
</evidence>
<evidence type="ECO:0000259" key="9">
    <source>
        <dbReference type="SMART" id="SM00382"/>
    </source>
</evidence>
<dbReference type="CDD" id="cd00009">
    <property type="entry name" value="AAA"/>
    <property type="match status" value="1"/>
</dbReference>
<sequence>MLGEESVDIGEKQDGKLWVDKYAPRMYVDLLGEERINREVLTWVKQWDHCVFKKPIKKVQPGGNPIDPYHRPEKKILLLSGPAGLGKTTLAHIVGRHSGYNVIEINASDDRTGESLRNKLIGAIESQSLNSKRPNLIIIDEIDGASASGGEEVCSFSKPTSSKRRVLLRPIICICNDQYAPVLRPLRAIAQTYAFRPPPHRILANRLTEICKQEGLQTDLRVLMTLCELTDGDIRSSLNTLQFFRRKTRVLTIEMLAGMEVGSKDMTRGLFRVWEDVFTIPSAKKKKKLGGGEDGDAGRYIHRLLALVSANGEVDKILQGCYENYLKMRVVDTVASTSDTTRSATKIEQALDWLVFHDRIDKFLIVDKDFELFKYQPFTIVNFYRLFAGISKPTIEFPRADYDNFVTRRMNENIVSMFMNTLSLSERVTWGNRARVLQELVTPLLQIISPDFRAVNVNLLKSNERIVLDRLVDVMVSFGLKFVQEKGEDGHYMFKLFP</sequence>
<dbReference type="GO" id="GO:0005634">
    <property type="term" value="C:nucleus"/>
    <property type="evidence" value="ECO:0007669"/>
    <property type="project" value="UniProtKB-SubCell"/>
</dbReference>
<dbReference type="PANTHER" id="PTHR46765:SF1">
    <property type="entry name" value="P-LOOP CONTAINING NUCLEOSIDE TRIPHOSPHATE HYDROLASES SUPERFAMILY PROTEIN"/>
    <property type="match status" value="1"/>
</dbReference>
<dbReference type="STRING" id="329046.A0A1Y2D3A1"/>
<dbReference type="GO" id="GO:0003677">
    <property type="term" value="F:DNA binding"/>
    <property type="evidence" value="ECO:0007669"/>
    <property type="project" value="UniProtKB-KW"/>
</dbReference>
<keyword evidence="11" id="KW-1185">Reference proteome</keyword>
<dbReference type="InterPro" id="IPR053016">
    <property type="entry name" value="CTF18-RFC_complex"/>
</dbReference>
<keyword evidence="6" id="KW-0539">Nucleus</keyword>
<keyword evidence="3" id="KW-0547">Nucleotide-binding</keyword>
<evidence type="ECO:0000256" key="4">
    <source>
        <dbReference type="ARBA" id="ARBA00022840"/>
    </source>
</evidence>
<dbReference type="AlphaFoldDB" id="A0A1Y2D3A1"/>
<evidence type="ECO:0000256" key="2">
    <source>
        <dbReference type="ARBA" id="ARBA00022705"/>
    </source>
</evidence>
<dbReference type="Pfam" id="PF00004">
    <property type="entry name" value="AAA"/>
    <property type="match status" value="1"/>
</dbReference>
<feature type="domain" description="AAA+ ATPase" evidence="9">
    <location>
        <begin position="73"/>
        <end position="200"/>
    </location>
</feature>
<accession>A0A1Y2D3A1</accession>
<reference evidence="10 11" key="1">
    <citation type="submission" date="2016-07" db="EMBL/GenBank/DDBJ databases">
        <title>Pervasive Adenine N6-methylation of Active Genes in Fungi.</title>
        <authorList>
            <consortium name="DOE Joint Genome Institute"/>
            <person name="Mondo S.J."/>
            <person name="Dannebaum R.O."/>
            <person name="Kuo R.C."/>
            <person name="Labutti K."/>
            <person name="Haridas S."/>
            <person name="Kuo A."/>
            <person name="Salamov A."/>
            <person name="Ahrendt S.R."/>
            <person name="Lipzen A."/>
            <person name="Sullivan W."/>
            <person name="Andreopoulos W.B."/>
            <person name="Clum A."/>
            <person name="Lindquist E."/>
            <person name="Daum C."/>
            <person name="Ramamoorthy G.K."/>
            <person name="Gryganskyi A."/>
            <person name="Culley D."/>
            <person name="Magnuson J.K."/>
            <person name="James T.Y."/>
            <person name="O'Malley M.A."/>
            <person name="Stajich J.E."/>
            <person name="Spatafora J.W."/>
            <person name="Visel A."/>
            <person name="Grigoriev I.V."/>
        </authorList>
    </citation>
    <scope>NUCLEOTIDE SEQUENCE [LARGE SCALE GENOMIC DNA]</scope>
    <source>
        <strain evidence="10 11">JEL800</strain>
    </source>
</reference>
<protein>
    <submittedName>
        <fullName evidence="10">p-loop containing nucleoside triphosphate hydrolase protein</fullName>
    </submittedName>
</protein>
<name>A0A1Y2D3A1_9FUNG</name>
<dbReference type="Gene3D" id="3.40.50.300">
    <property type="entry name" value="P-loop containing nucleotide triphosphate hydrolases"/>
    <property type="match status" value="1"/>
</dbReference>
<organism evidence="10 11">
    <name type="scientific">Rhizoclosmatium globosum</name>
    <dbReference type="NCBI Taxonomy" id="329046"/>
    <lineage>
        <taxon>Eukaryota</taxon>
        <taxon>Fungi</taxon>
        <taxon>Fungi incertae sedis</taxon>
        <taxon>Chytridiomycota</taxon>
        <taxon>Chytridiomycota incertae sedis</taxon>
        <taxon>Chytridiomycetes</taxon>
        <taxon>Chytridiales</taxon>
        <taxon>Chytriomycetaceae</taxon>
        <taxon>Rhizoclosmatium</taxon>
    </lineage>
</organism>
<evidence type="ECO:0000256" key="6">
    <source>
        <dbReference type="ARBA" id="ARBA00023242"/>
    </source>
</evidence>
<dbReference type="GO" id="GO:0006260">
    <property type="term" value="P:DNA replication"/>
    <property type="evidence" value="ECO:0007669"/>
    <property type="project" value="UniProtKB-KW"/>
</dbReference>
<gene>
    <name evidence="10" type="ORF">BCR33DRAFT_654803</name>
</gene>
<dbReference type="GO" id="GO:0016887">
    <property type="term" value="F:ATP hydrolysis activity"/>
    <property type="evidence" value="ECO:0007669"/>
    <property type="project" value="InterPro"/>
</dbReference>
<dbReference type="OrthoDB" id="2195431at2759"/>
<evidence type="ECO:0000256" key="8">
    <source>
        <dbReference type="ARBA" id="ARBA00043975"/>
    </source>
</evidence>
<keyword evidence="2" id="KW-0235">DNA replication</keyword>
<dbReference type="SMART" id="SM00382">
    <property type="entry name" value="AAA"/>
    <property type="match status" value="1"/>
</dbReference>
<keyword evidence="10" id="KW-0378">Hydrolase</keyword>
<dbReference type="CDD" id="cd18140">
    <property type="entry name" value="HLD_clamp_RFC"/>
    <property type="match status" value="1"/>
</dbReference>
<keyword evidence="7" id="KW-0131">Cell cycle</keyword>
<dbReference type="InterPro" id="IPR027417">
    <property type="entry name" value="P-loop_NTPase"/>
</dbReference>
<comment type="subcellular location">
    <subcellularLocation>
        <location evidence="1">Nucleus</location>
    </subcellularLocation>
</comment>
<comment type="similarity">
    <text evidence="8">Belongs to the activator 1 small subunits family. CTF18 subfamily.</text>
</comment>
<comment type="caution">
    <text evidence="10">The sequence shown here is derived from an EMBL/GenBank/DDBJ whole genome shotgun (WGS) entry which is preliminary data.</text>
</comment>
<evidence type="ECO:0000313" key="11">
    <source>
        <dbReference type="Proteomes" id="UP000193642"/>
    </source>
</evidence>
<dbReference type="Proteomes" id="UP000193642">
    <property type="component" value="Unassembled WGS sequence"/>
</dbReference>
<dbReference type="Gene3D" id="1.10.8.60">
    <property type="match status" value="1"/>
</dbReference>
<dbReference type="PANTHER" id="PTHR46765">
    <property type="entry name" value="P-LOOP CONTAINING NUCLEOSIDE TRIPHOSPHATE HYDROLASES SUPERFAMILY PROTEIN"/>
    <property type="match status" value="1"/>
</dbReference>
<keyword evidence="4" id="KW-0067">ATP-binding</keyword>
<dbReference type="InterPro" id="IPR003959">
    <property type="entry name" value="ATPase_AAA_core"/>
</dbReference>
<keyword evidence="5" id="KW-0238">DNA-binding</keyword>
<evidence type="ECO:0000256" key="5">
    <source>
        <dbReference type="ARBA" id="ARBA00023125"/>
    </source>
</evidence>
<dbReference type="InterPro" id="IPR003593">
    <property type="entry name" value="AAA+_ATPase"/>
</dbReference>
<evidence type="ECO:0000256" key="7">
    <source>
        <dbReference type="ARBA" id="ARBA00023306"/>
    </source>
</evidence>
<dbReference type="EMBL" id="MCGO01000001">
    <property type="protein sequence ID" value="ORY53762.1"/>
    <property type="molecule type" value="Genomic_DNA"/>
</dbReference>